<dbReference type="SUPFAM" id="SSF53474">
    <property type="entry name" value="alpha/beta-Hydrolases"/>
    <property type="match status" value="1"/>
</dbReference>
<dbReference type="AlphaFoldDB" id="A0A1H4LJA3"/>
<accession>A0A1H4LJA3</accession>
<protein>
    <submittedName>
        <fullName evidence="2">Phospholipase/carboxylesterase</fullName>
    </submittedName>
</protein>
<name>A0A1H4LJA3_9MICO</name>
<dbReference type="GO" id="GO:0003824">
    <property type="term" value="F:catalytic activity"/>
    <property type="evidence" value="ECO:0007669"/>
    <property type="project" value="UniProtKB-ARBA"/>
</dbReference>
<proteinExistence type="predicted"/>
<dbReference type="OrthoDB" id="9780848at2"/>
<dbReference type="STRING" id="640635.SAMN04489806_1565"/>
<evidence type="ECO:0000259" key="1">
    <source>
        <dbReference type="Pfam" id="PF00561"/>
    </source>
</evidence>
<feature type="domain" description="AB hydrolase-1" evidence="1">
    <location>
        <begin position="39"/>
        <end position="151"/>
    </location>
</feature>
<keyword evidence="3" id="KW-1185">Reference proteome</keyword>
<reference evidence="2 3" key="1">
    <citation type="submission" date="2016-10" db="EMBL/GenBank/DDBJ databases">
        <authorList>
            <person name="de Groot N.N."/>
        </authorList>
    </citation>
    <scope>NUCLEOTIDE SEQUENCE [LARGE SCALE GENOMIC DNA]</scope>
    <source>
        <strain evidence="2 3">DSM 21799</strain>
    </source>
</reference>
<dbReference type="InterPro" id="IPR000073">
    <property type="entry name" value="AB_hydrolase_1"/>
</dbReference>
<dbReference type="EMBL" id="FNRY01000001">
    <property type="protein sequence ID" value="SEB70810.1"/>
    <property type="molecule type" value="Genomic_DNA"/>
</dbReference>
<dbReference type="InterPro" id="IPR029058">
    <property type="entry name" value="AB_hydrolase_fold"/>
</dbReference>
<evidence type="ECO:0000313" key="2">
    <source>
        <dbReference type="EMBL" id="SEB70810.1"/>
    </source>
</evidence>
<gene>
    <name evidence="2" type="ORF">SAMN04489806_1565</name>
</gene>
<evidence type="ECO:0000313" key="3">
    <source>
        <dbReference type="Proteomes" id="UP000199183"/>
    </source>
</evidence>
<sequence length="231" mass="24801">MRQLRLNAPRAQQYAVGMAAIDDDASLWSCPPSEPDDRPLLVLLHGRGGDEHDMERFFPQLPSGYAAVSLRAPRPHGERFSWLAPIHDEDSLSAALDGAALELLRWIDAHRGNAEHVGLIGWSQGGAVALQALRLAPTSFACVVTLGALPEEAIGQTTASSPDCARPSSGDAAPVTMSFRHPTSNGWRPSSPHHTTLTAEEYEGVGHEISPAEWADVLAFIDAWSPTSSVE</sequence>
<dbReference type="Proteomes" id="UP000199183">
    <property type="component" value="Unassembled WGS sequence"/>
</dbReference>
<dbReference type="Gene3D" id="3.40.50.1820">
    <property type="entry name" value="alpha/beta hydrolase"/>
    <property type="match status" value="1"/>
</dbReference>
<dbReference type="Pfam" id="PF00561">
    <property type="entry name" value="Abhydrolase_1"/>
    <property type="match status" value="1"/>
</dbReference>
<organism evidence="2 3">
    <name type="scientific">Paramicrobacterium humi</name>
    <dbReference type="NCBI Taxonomy" id="640635"/>
    <lineage>
        <taxon>Bacteria</taxon>
        <taxon>Bacillati</taxon>
        <taxon>Actinomycetota</taxon>
        <taxon>Actinomycetes</taxon>
        <taxon>Micrococcales</taxon>
        <taxon>Microbacteriaceae</taxon>
        <taxon>Paramicrobacterium</taxon>
    </lineage>
</organism>